<evidence type="ECO:0000313" key="2">
    <source>
        <dbReference type="Proteomes" id="UP001141166"/>
    </source>
</evidence>
<gene>
    <name evidence="1" type="ORF">M3X98_14130</name>
</gene>
<dbReference type="RefSeq" id="WP_272471543.1">
    <property type="nucleotide sequence ID" value="NZ_JAMWMK010000047.1"/>
</dbReference>
<comment type="caution">
    <text evidence="1">The sequence shown here is derived from an EMBL/GenBank/DDBJ whole genome shotgun (WGS) entry which is preliminary data.</text>
</comment>
<dbReference type="AlphaFoldDB" id="A0A9X3XUC9"/>
<dbReference type="EMBL" id="JAMWMK010000047">
    <property type="protein sequence ID" value="MDC4249126.1"/>
    <property type="molecule type" value="Genomic_DNA"/>
</dbReference>
<proteinExistence type="predicted"/>
<sequence>MRIRFIPSESMSVQGKRNEVYKKYGKEWNIKEQGGGNGNWLLTKKSDILVNGKSYRSFVLNHYGKTRLTENLANKFREDLMNGVIQLQEVE</sequence>
<name>A0A9X3XUC9_ENTFC</name>
<organism evidence="1 2">
    <name type="scientific">Enterococcus faecium</name>
    <name type="common">Streptococcus faecium</name>
    <dbReference type="NCBI Taxonomy" id="1352"/>
    <lineage>
        <taxon>Bacteria</taxon>
        <taxon>Bacillati</taxon>
        <taxon>Bacillota</taxon>
        <taxon>Bacilli</taxon>
        <taxon>Lactobacillales</taxon>
        <taxon>Enterococcaceae</taxon>
        <taxon>Enterococcus</taxon>
    </lineage>
</organism>
<dbReference type="Proteomes" id="UP001141166">
    <property type="component" value="Unassembled WGS sequence"/>
</dbReference>
<reference evidence="1" key="1">
    <citation type="submission" date="2022-05" db="EMBL/GenBank/DDBJ databases">
        <title>Draft genome sequences of Clostridium perfringens strains isolated from Peru.</title>
        <authorList>
            <person name="Hurtado R."/>
            <person name="Lima L."/>
            <person name="Sousa T."/>
            <person name="Jaiswal A.K."/>
            <person name="Tiwari S."/>
            <person name="Maturrano L."/>
            <person name="Brenig B."/>
            <person name="Azevedo V."/>
        </authorList>
    </citation>
    <scope>NUCLEOTIDE SEQUENCE</scope>
    <source>
        <strain evidence="1">CP4</strain>
    </source>
</reference>
<evidence type="ECO:0000313" key="1">
    <source>
        <dbReference type="EMBL" id="MDC4249126.1"/>
    </source>
</evidence>
<protein>
    <submittedName>
        <fullName evidence="1">Uncharacterized protein</fullName>
    </submittedName>
</protein>
<accession>A0A9X3XUC9</accession>